<dbReference type="EMBL" id="CP012023">
    <property type="protein sequence ID" value="ALI55011.1"/>
    <property type="molecule type" value="Genomic_DNA"/>
</dbReference>
<evidence type="ECO:0000256" key="1">
    <source>
        <dbReference type="SAM" id="MobiDB-lite"/>
    </source>
</evidence>
<evidence type="ECO:0000313" key="3">
    <source>
        <dbReference type="Proteomes" id="UP000064920"/>
    </source>
</evidence>
<evidence type="ECO:0000313" key="2">
    <source>
        <dbReference type="EMBL" id="ALI55011.1"/>
    </source>
</evidence>
<organism evidence="2 3">
    <name type="scientific">Celeribacter marinus</name>
    <dbReference type="NCBI Taxonomy" id="1397108"/>
    <lineage>
        <taxon>Bacteria</taxon>
        <taxon>Pseudomonadati</taxon>
        <taxon>Pseudomonadota</taxon>
        <taxon>Alphaproteobacteria</taxon>
        <taxon>Rhodobacterales</taxon>
        <taxon>Roseobacteraceae</taxon>
        <taxon>Celeribacter</taxon>
    </lineage>
</organism>
<name>A0A0N9ZF19_9RHOB</name>
<protein>
    <submittedName>
        <fullName evidence="2">Uncharacterized protein</fullName>
    </submittedName>
</protein>
<dbReference type="AlphaFoldDB" id="A0A0N9ZF19"/>
<accession>A0A0N9ZF19</accession>
<dbReference type="KEGG" id="cmar:IMCC12053_1063"/>
<feature type="compositionally biased region" description="Basic and acidic residues" evidence="1">
    <location>
        <begin position="18"/>
        <end position="34"/>
    </location>
</feature>
<dbReference type="Proteomes" id="UP000064920">
    <property type="component" value="Chromosome"/>
</dbReference>
<proteinExistence type="predicted"/>
<sequence>MRANTHPNDAMVWPSLGRLRDNRSDERGGPERAKSLKRRVKYL</sequence>
<reference evidence="2 3" key="1">
    <citation type="submission" date="2015-05" db="EMBL/GenBank/DDBJ databases">
        <authorList>
            <person name="Wang D.B."/>
            <person name="Wang M."/>
        </authorList>
    </citation>
    <scope>NUCLEOTIDE SEQUENCE [LARGE SCALE GENOMIC DNA]</scope>
    <source>
        <strain evidence="2 3">IMCC 12053</strain>
    </source>
</reference>
<keyword evidence="3" id="KW-1185">Reference proteome</keyword>
<gene>
    <name evidence="2" type="ORF">IMCC12053_1063</name>
</gene>
<feature type="region of interest" description="Disordered" evidence="1">
    <location>
        <begin position="1"/>
        <end position="43"/>
    </location>
</feature>